<sequence>MLANFLRFACHLYFRRITVHGINNLPREGPVVVCPNHPNMMIDALLVLTQCAHLGRNPYAWAKAAMFKNPVVGKLLRVLGAVPVFRPPGKHANQDTDSDKTPEELAAATRAMFEDTWKVLQRGNLIVLFPEGTSYTLPHMLELRTGVMRVATGFVKTYDAPVTVVPLGLTYFNKDRFRSEVSIEFGEPIVIDQKTIQSDAFVADERAEVKHLTAQLQEAMHRVTLNANDFDSFRIARTIRRLYCAEPLNPKDDVNFTQQLVHLVEGKLTTKETETVVLTQLKADVAAYQVKLDDLRLKDADLQLDITESLSTLALERLGFLLVFLPLATPGLLLNFPFYLLGKKLNVLAGYTESRSMFKLAAGMYVQDNSTTNIDRIIDRVLVPAQWVLLISCAAYFYSATAAYVLMIALPFFLYSHIRVLEESRSIMQNVWYLGNLATRKERVEQLRTERTALAKTVQNLVNALVKDPIMERIKKVNAPSPDEKSPRLSLRHRQESRTAFI</sequence>
<dbReference type="InterPro" id="IPR052744">
    <property type="entry name" value="GPAT/DAPAT"/>
</dbReference>
<dbReference type="Pfam" id="PF01553">
    <property type="entry name" value="Acyltransferase"/>
    <property type="match status" value="1"/>
</dbReference>
<reference evidence="5 6" key="1">
    <citation type="submission" date="2019-03" db="EMBL/GenBank/DDBJ databases">
        <authorList>
            <person name="Gaulin E."/>
            <person name="Dumas B."/>
        </authorList>
    </citation>
    <scope>NUCLEOTIDE SEQUENCE [LARGE SCALE GENOMIC DNA]</scope>
    <source>
        <strain evidence="5">CBS 568.67</strain>
    </source>
</reference>
<protein>
    <submittedName>
        <fullName evidence="5">Aste57867_16073 protein</fullName>
    </submittedName>
</protein>
<dbReference type="CDD" id="cd07992">
    <property type="entry name" value="LPLAT_AAK14816-like"/>
    <property type="match status" value="1"/>
</dbReference>
<feature type="region of interest" description="Disordered" evidence="1">
    <location>
        <begin position="477"/>
        <end position="502"/>
    </location>
</feature>
<dbReference type="GO" id="GO:0016287">
    <property type="term" value="F:glycerone-phosphate O-acyltransferase activity"/>
    <property type="evidence" value="ECO:0007669"/>
    <property type="project" value="TreeGrafter"/>
</dbReference>
<evidence type="ECO:0000256" key="2">
    <source>
        <dbReference type="SAM" id="Phobius"/>
    </source>
</evidence>
<dbReference type="OrthoDB" id="5567124at2759"/>
<dbReference type="SMART" id="SM00563">
    <property type="entry name" value="PlsC"/>
    <property type="match status" value="1"/>
</dbReference>
<dbReference type="EMBL" id="CAADRA010005813">
    <property type="protein sequence ID" value="VFT92857.1"/>
    <property type="molecule type" value="Genomic_DNA"/>
</dbReference>
<evidence type="ECO:0000313" key="6">
    <source>
        <dbReference type="Proteomes" id="UP000332933"/>
    </source>
</evidence>
<dbReference type="GO" id="GO:0004366">
    <property type="term" value="F:glycerol-3-phosphate O-acyltransferase activity"/>
    <property type="evidence" value="ECO:0007669"/>
    <property type="project" value="TreeGrafter"/>
</dbReference>
<dbReference type="Proteomes" id="UP000332933">
    <property type="component" value="Unassembled WGS sequence"/>
</dbReference>
<evidence type="ECO:0000256" key="1">
    <source>
        <dbReference type="SAM" id="MobiDB-lite"/>
    </source>
</evidence>
<dbReference type="AlphaFoldDB" id="A0A485L4S9"/>
<gene>
    <name evidence="5" type="primary">Aste57867_16073</name>
    <name evidence="4" type="ORF">As57867_016017</name>
    <name evidence="5" type="ORF">ASTE57867_16073</name>
</gene>
<feature type="transmembrane region" description="Helical" evidence="2">
    <location>
        <begin position="387"/>
        <end position="415"/>
    </location>
</feature>
<keyword evidence="6" id="KW-1185">Reference proteome</keyword>
<evidence type="ECO:0000313" key="5">
    <source>
        <dbReference type="EMBL" id="VFT92857.1"/>
    </source>
</evidence>
<keyword evidence="2" id="KW-0812">Transmembrane</keyword>
<name>A0A485L4S9_9STRA</name>
<dbReference type="SUPFAM" id="SSF69593">
    <property type="entry name" value="Glycerol-3-phosphate (1)-acyltransferase"/>
    <property type="match status" value="1"/>
</dbReference>
<keyword evidence="2" id="KW-0472">Membrane</keyword>
<feature type="transmembrane region" description="Helical" evidence="2">
    <location>
        <begin position="318"/>
        <end position="341"/>
    </location>
</feature>
<dbReference type="PANTHER" id="PTHR31605">
    <property type="entry name" value="GLYCEROL-3-PHOSPHATE O-ACYLTRANSFERASE 1"/>
    <property type="match status" value="1"/>
</dbReference>
<feature type="compositionally biased region" description="Basic and acidic residues" evidence="1">
    <location>
        <begin position="482"/>
        <end position="502"/>
    </location>
</feature>
<evidence type="ECO:0000259" key="3">
    <source>
        <dbReference type="SMART" id="SM00563"/>
    </source>
</evidence>
<dbReference type="PANTHER" id="PTHR31605:SF0">
    <property type="entry name" value="GLYCEROL-3-PHOSPHATE O-ACYLTRANSFERASE 1"/>
    <property type="match status" value="1"/>
</dbReference>
<feature type="domain" description="Phospholipid/glycerol acyltransferase" evidence="3">
    <location>
        <begin position="31"/>
        <end position="172"/>
    </location>
</feature>
<dbReference type="EMBL" id="VJMH01005792">
    <property type="protein sequence ID" value="KAF0692900.1"/>
    <property type="molecule type" value="Genomic_DNA"/>
</dbReference>
<reference evidence="4" key="2">
    <citation type="submission" date="2019-06" db="EMBL/GenBank/DDBJ databases">
        <title>Genomics analysis of Aphanomyces spp. identifies a new class of oomycete effector associated with host adaptation.</title>
        <authorList>
            <person name="Gaulin E."/>
        </authorList>
    </citation>
    <scope>NUCLEOTIDE SEQUENCE</scope>
    <source>
        <strain evidence="4">CBS 578.67</strain>
    </source>
</reference>
<evidence type="ECO:0000313" key="4">
    <source>
        <dbReference type="EMBL" id="KAF0692900.1"/>
    </source>
</evidence>
<dbReference type="GO" id="GO:0008654">
    <property type="term" value="P:phospholipid biosynthetic process"/>
    <property type="evidence" value="ECO:0007669"/>
    <property type="project" value="TreeGrafter"/>
</dbReference>
<proteinExistence type="predicted"/>
<keyword evidence="2" id="KW-1133">Transmembrane helix</keyword>
<dbReference type="InterPro" id="IPR002123">
    <property type="entry name" value="Plipid/glycerol_acylTrfase"/>
</dbReference>
<organism evidence="5 6">
    <name type="scientific">Aphanomyces stellatus</name>
    <dbReference type="NCBI Taxonomy" id="120398"/>
    <lineage>
        <taxon>Eukaryota</taxon>
        <taxon>Sar</taxon>
        <taxon>Stramenopiles</taxon>
        <taxon>Oomycota</taxon>
        <taxon>Saprolegniomycetes</taxon>
        <taxon>Saprolegniales</taxon>
        <taxon>Verrucalvaceae</taxon>
        <taxon>Aphanomyces</taxon>
    </lineage>
</organism>
<accession>A0A485L4S9</accession>